<dbReference type="GO" id="GO:0046914">
    <property type="term" value="F:transition metal ion binding"/>
    <property type="evidence" value="ECO:0007669"/>
    <property type="project" value="InterPro"/>
</dbReference>
<evidence type="ECO:0000256" key="1">
    <source>
        <dbReference type="ARBA" id="ARBA00023004"/>
    </source>
</evidence>
<dbReference type="Pfam" id="PF04023">
    <property type="entry name" value="FeoA"/>
    <property type="match status" value="1"/>
</dbReference>
<dbReference type="SMART" id="SM00899">
    <property type="entry name" value="FeoA"/>
    <property type="match status" value="1"/>
</dbReference>
<dbReference type="OrthoDB" id="5984at2"/>
<feature type="domain" description="Ferrous iron transporter FeoA-like" evidence="2">
    <location>
        <begin position="1"/>
        <end position="70"/>
    </location>
</feature>
<evidence type="ECO:0000313" key="4">
    <source>
        <dbReference type="Proteomes" id="UP000199315"/>
    </source>
</evidence>
<proteinExistence type="predicted"/>
<evidence type="ECO:0000313" key="3">
    <source>
        <dbReference type="EMBL" id="SCP99084.1"/>
    </source>
</evidence>
<keyword evidence="4" id="KW-1185">Reference proteome</keyword>
<protein>
    <submittedName>
        <fullName evidence="3">Ferrous iron transport protein A</fullName>
    </submittedName>
</protein>
<dbReference type="Proteomes" id="UP000199315">
    <property type="component" value="Unassembled WGS sequence"/>
</dbReference>
<dbReference type="SUPFAM" id="SSF50037">
    <property type="entry name" value="C-terminal domain of transcriptional repressors"/>
    <property type="match status" value="1"/>
</dbReference>
<dbReference type="InterPro" id="IPR008988">
    <property type="entry name" value="Transcriptional_repressor_C"/>
</dbReference>
<name>A0A1D3TXL3_9FIRM</name>
<dbReference type="InterPro" id="IPR053184">
    <property type="entry name" value="FeoA-like"/>
</dbReference>
<organism evidence="3 4">
    <name type="scientific">Anaerobium acetethylicum</name>
    <dbReference type="NCBI Taxonomy" id="1619234"/>
    <lineage>
        <taxon>Bacteria</taxon>
        <taxon>Bacillati</taxon>
        <taxon>Bacillota</taxon>
        <taxon>Clostridia</taxon>
        <taxon>Lachnospirales</taxon>
        <taxon>Lachnospiraceae</taxon>
        <taxon>Anaerobium</taxon>
    </lineage>
</organism>
<dbReference type="InterPro" id="IPR007167">
    <property type="entry name" value="Fe-transptr_FeoA-like"/>
</dbReference>
<gene>
    <name evidence="3" type="ORF">SAMN05421730_10326</name>
</gene>
<keyword evidence="1" id="KW-0408">Iron</keyword>
<dbReference type="PANTHER" id="PTHR43151:SF1">
    <property type="entry name" value="SSR2333 PROTEIN"/>
    <property type="match status" value="1"/>
</dbReference>
<dbReference type="PANTHER" id="PTHR43151">
    <property type="entry name" value="FEOA FAMILY PROTEIN"/>
    <property type="match status" value="1"/>
</dbReference>
<sequence>MPLFKAKPGYTGHIKAVSGNEKIRKFLFTLGCSEGEEITLISILANNYIISVKESRYAIDGKMAKAIEIA</sequence>
<dbReference type="STRING" id="1619234.SAMN05421730_10326"/>
<dbReference type="InterPro" id="IPR038157">
    <property type="entry name" value="FeoA_core_dom"/>
</dbReference>
<dbReference type="EMBL" id="FMKA01000032">
    <property type="protein sequence ID" value="SCP99084.1"/>
    <property type="molecule type" value="Genomic_DNA"/>
</dbReference>
<evidence type="ECO:0000259" key="2">
    <source>
        <dbReference type="SMART" id="SM00899"/>
    </source>
</evidence>
<dbReference type="RefSeq" id="WP_091236350.1">
    <property type="nucleotide sequence ID" value="NZ_FMKA01000032.1"/>
</dbReference>
<dbReference type="AlphaFoldDB" id="A0A1D3TXL3"/>
<reference evidence="3 4" key="1">
    <citation type="submission" date="2016-09" db="EMBL/GenBank/DDBJ databases">
        <authorList>
            <person name="Capua I."/>
            <person name="De Benedictis P."/>
            <person name="Joannis T."/>
            <person name="Lombin L.H."/>
            <person name="Cattoli G."/>
        </authorList>
    </citation>
    <scope>NUCLEOTIDE SEQUENCE [LARGE SCALE GENOMIC DNA]</scope>
    <source>
        <strain evidence="3 4">GluBS11</strain>
    </source>
</reference>
<accession>A0A1D3TXL3</accession>
<dbReference type="Gene3D" id="2.30.30.90">
    <property type="match status" value="1"/>
</dbReference>